<accession>A0A164R7D1</accession>
<comment type="caution">
    <text evidence="1">The sequence shown here is derived from an EMBL/GenBank/DDBJ whole genome shotgun (WGS) entry which is preliminary data.</text>
</comment>
<sequence>MPFKMITIANSPSGTERIGKKRVQNLWPRLSKPPVLSSLMSSFPLCWRCSMS</sequence>
<proteinExistence type="predicted"/>
<protein>
    <submittedName>
        <fullName evidence="1">Uncharacterized protein</fullName>
    </submittedName>
</protein>
<dbReference type="EMBL" id="LRGB01002227">
    <property type="protein sequence ID" value="KZS08389.1"/>
    <property type="molecule type" value="Genomic_DNA"/>
</dbReference>
<evidence type="ECO:0000313" key="1">
    <source>
        <dbReference type="EMBL" id="KZS08389.1"/>
    </source>
</evidence>
<dbReference type="AlphaFoldDB" id="A0A164R7D1"/>
<dbReference type="Proteomes" id="UP000076858">
    <property type="component" value="Unassembled WGS sequence"/>
</dbReference>
<name>A0A164R7D1_9CRUS</name>
<gene>
    <name evidence="1" type="ORF">APZ42_027703</name>
</gene>
<keyword evidence="2" id="KW-1185">Reference proteome</keyword>
<reference evidence="1 2" key="1">
    <citation type="submission" date="2016-03" db="EMBL/GenBank/DDBJ databases">
        <title>EvidentialGene: Evidence-directed Construction of Genes on Genomes.</title>
        <authorList>
            <person name="Gilbert D.G."/>
            <person name="Choi J.-H."/>
            <person name="Mockaitis K."/>
            <person name="Colbourne J."/>
            <person name="Pfrender M."/>
        </authorList>
    </citation>
    <scope>NUCLEOTIDE SEQUENCE [LARGE SCALE GENOMIC DNA]</scope>
    <source>
        <strain evidence="1 2">Xinb3</strain>
        <tissue evidence="1">Complete organism</tissue>
    </source>
</reference>
<organism evidence="1 2">
    <name type="scientific">Daphnia magna</name>
    <dbReference type="NCBI Taxonomy" id="35525"/>
    <lineage>
        <taxon>Eukaryota</taxon>
        <taxon>Metazoa</taxon>
        <taxon>Ecdysozoa</taxon>
        <taxon>Arthropoda</taxon>
        <taxon>Crustacea</taxon>
        <taxon>Branchiopoda</taxon>
        <taxon>Diplostraca</taxon>
        <taxon>Cladocera</taxon>
        <taxon>Anomopoda</taxon>
        <taxon>Daphniidae</taxon>
        <taxon>Daphnia</taxon>
    </lineage>
</organism>
<evidence type="ECO:0000313" key="2">
    <source>
        <dbReference type="Proteomes" id="UP000076858"/>
    </source>
</evidence>